<evidence type="ECO:0000256" key="16">
    <source>
        <dbReference type="SAM" id="MobiDB-lite"/>
    </source>
</evidence>
<dbReference type="GO" id="GO:0003677">
    <property type="term" value="F:DNA binding"/>
    <property type="evidence" value="ECO:0007669"/>
    <property type="project" value="UniProtKB-KW"/>
</dbReference>
<evidence type="ECO:0000256" key="6">
    <source>
        <dbReference type="ARBA" id="ARBA00022806"/>
    </source>
</evidence>
<dbReference type="Pfam" id="PF13361">
    <property type="entry name" value="UvrD_C"/>
    <property type="match status" value="2"/>
</dbReference>
<feature type="compositionally biased region" description="Low complexity" evidence="16">
    <location>
        <begin position="386"/>
        <end position="402"/>
    </location>
</feature>
<dbReference type="GO" id="GO:0004527">
    <property type="term" value="F:exonuclease activity"/>
    <property type="evidence" value="ECO:0007669"/>
    <property type="project" value="UniProtKB-KW"/>
</dbReference>
<evidence type="ECO:0000256" key="2">
    <source>
        <dbReference type="ARBA" id="ARBA00022722"/>
    </source>
</evidence>
<comment type="catalytic activity">
    <reaction evidence="14">
        <text>ATP + H2O = ADP + phosphate + H(+)</text>
        <dbReference type="Rhea" id="RHEA:13065"/>
        <dbReference type="ChEBI" id="CHEBI:15377"/>
        <dbReference type="ChEBI" id="CHEBI:15378"/>
        <dbReference type="ChEBI" id="CHEBI:30616"/>
        <dbReference type="ChEBI" id="CHEBI:43474"/>
        <dbReference type="ChEBI" id="CHEBI:456216"/>
        <dbReference type="EC" id="5.6.2.4"/>
    </reaction>
</comment>
<evidence type="ECO:0000256" key="8">
    <source>
        <dbReference type="ARBA" id="ARBA00022840"/>
    </source>
</evidence>
<dbReference type="Pfam" id="PF12705">
    <property type="entry name" value="PDDEXK_1"/>
    <property type="match status" value="1"/>
</dbReference>
<evidence type="ECO:0000313" key="19">
    <source>
        <dbReference type="EMBL" id="RII42593.1"/>
    </source>
</evidence>
<reference evidence="19 20" key="1">
    <citation type="submission" date="2018-07" db="EMBL/GenBank/DDBJ databases">
        <title>Arthrobacter sp. nov., isolated from raw cow's milk with high bacterial count.</title>
        <authorList>
            <person name="Hahne J."/>
            <person name="Isele D."/>
            <person name="Lipski A."/>
        </authorList>
    </citation>
    <scope>NUCLEOTIDE SEQUENCE [LARGE SCALE GENOMIC DNA]</scope>
    <source>
        <strain evidence="19 20">JZ R-35</strain>
    </source>
</reference>
<keyword evidence="3 15" id="KW-0547">Nucleotide-binding</keyword>
<gene>
    <name evidence="19" type="ORF">DWB68_06505</name>
</gene>
<evidence type="ECO:0000256" key="10">
    <source>
        <dbReference type="ARBA" id="ARBA00023204"/>
    </source>
</evidence>
<feature type="domain" description="UvrD-like helicase ATP-binding" evidence="17">
    <location>
        <begin position="25"/>
        <end position="360"/>
    </location>
</feature>
<comment type="catalytic activity">
    <reaction evidence="12">
        <text>Couples ATP hydrolysis with the unwinding of duplex DNA by translocating in the 3'-5' direction.</text>
        <dbReference type="EC" id="5.6.2.4"/>
    </reaction>
</comment>
<keyword evidence="10" id="KW-0234">DNA repair</keyword>
<evidence type="ECO:0000259" key="17">
    <source>
        <dbReference type="PROSITE" id="PS51198"/>
    </source>
</evidence>
<dbReference type="GO" id="GO:0005524">
    <property type="term" value="F:ATP binding"/>
    <property type="evidence" value="ECO:0007669"/>
    <property type="project" value="UniProtKB-UniRule"/>
</dbReference>
<evidence type="ECO:0000256" key="15">
    <source>
        <dbReference type="PROSITE-ProRule" id="PRU00560"/>
    </source>
</evidence>
<evidence type="ECO:0000256" key="14">
    <source>
        <dbReference type="ARBA" id="ARBA00048988"/>
    </source>
</evidence>
<keyword evidence="6 15" id="KW-0347">Helicase</keyword>
<dbReference type="Pfam" id="PF00580">
    <property type="entry name" value="UvrD-helicase"/>
    <property type="match status" value="1"/>
</dbReference>
<proteinExistence type="inferred from homology"/>
<dbReference type="AlphaFoldDB" id="A0A399JAJ7"/>
<dbReference type="Gene3D" id="3.90.320.10">
    <property type="match status" value="1"/>
</dbReference>
<evidence type="ECO:0000256" key="11">
    <source>
        <dbReference type="ARBA" id="ARBA00023235"/>
    </source>
</evidence>
<evidence type="ECO:0000256" key="1">
    <source>
        <dbReference type="ARBA" id="ARBA00009922"/>
    </source>
</evidence>
<dbReference type="Gene3D" id="3.40.50.300">
    <property type="entry name" value="P-loop containing nucleotide triphosphate hydrolases"/>
    <property type="match status" value="3"/>
</dbReference>
<dbReference type="Gene3D" id="1.10.486.10">
    <property type="entry name" value="PCRA, domain 4"/>
    <property type="match status" value="1"/>
</dbReference>
<evidence type="ECO:0000259" key="18">
    <source>
        <dbReference type="PROSITE" id="PS51217"/>
    </source>
</evidence>
<dbReference type="Proteomes" id="UP000265419">
    <property type="component" value="Unassembled WGS sequence"/>
</dbReference>
<dbReference type="InterPro" id="IPR011604">
    <property type="entry name" value="PDDEXK-like_dom_sf"/>
</dbReference>
<evidence type="ECO:0000256" key="5">
    <source>
        <dbReference type="ARBA" id="ARBA00022801"/>
    </source>
</evidence>
<accession>A0A399JAJ7</accession>
<keyword evidence="20" id="KW-1185">Reference proteome</keyword>
<keyword evidence="4" id="KW-0227">DNA damage</keyword>
<keyword evidence="9" id="KW-0238">DNA-binding</keyword>
<dbReference type="RefSeq" id="WP_119424336.1">
    <property type="nucleotide sequence ID" value="NZ_QQXK01000010.1"/>
</dbReference>
<keyword evidence="7" id="KW-0269">Exonuclease</keyword>
<keyword evidence="8 15" id="KW-0067">ATP-binding</keyword>
<sequence>MSQSPSAADIDVRDPAQLSAALRNHPPTQQQRAVIVSPLEPLLVVAGAGSGKTATMADRVVWLVANGLARPEEILGVTFTRKAAGELAARLRNHLAALRGTGLGALAGEDAGDLGMDPSVSTYHSFAHTLVAEHGMRLGLEPDAPLWGPAQCWQLATRVVDAYDGPHEDLGARSTLIDAVLNYAGQAAEHLVDPADTIEWLQERADRIEELPFGATARSKNPIDLIGTLRARAIVARLAGDYAQAKAKRGVMDYGDLVAFAARLAERPEVAAAYRSRYKVVLLDEFQDTSHAQIELFARLFADGRHAVTAVGDPNQSIYGFRGASAGQLAAFRDRFTLSLPGGETRPAGHLELTTAWRNDVALLAAANAVSAPISGRLPGLEGRGAAAPEPAAEVPDDAAQPQARELAPRVVTLPRPARLGVPELTPRPDATPGRLVLARLESTEEEAEALAEFLLVEREAFRAADRHGAWPSVAVLTRKRASMEPIAQALRERGIPVEIVGLGGLLATPEVQDVVATLRALSDPGRSDALLRLLAGARWRIGPADLMVLSDFAEFRARRRAWAAAHLVAADFDTPDGARPEDRGHADGPEVIEKPSLIEALENLPSRSWTSSAGRTLGEAAHARLSALRDELRRLRLLTGEELPLLVSEIVRTLGLDVELAAKPGLEPQAARRHLDAFADVVAHFDGGDDAPDITTFLEWLEAASEKEGGLPTVPEPATDGTVQILTVHASKGLEWDIVAVPAMNTGTFPSSRVTRWTSGSTELPWPFRGDRHELPQFTALEDPSAVAEHQAELRDLEEGKKDAKTKEVIEGYRHEVARHAEREERRLAYVALTRGRGLLWCSSTRFNGTNKEPVAPSVFFEDLLPLLESQDGEPLAVRGPWTETEESPDTNPAAGEALRGEWPYDPLAGPIITRGEREPEAPAFSRRAAMEAAAADVAELRAQLLAGAGIPQPRSADGEEWDREARALLAERADAAKPVALLPPAHVRASLFVEAADNHEAVEQDLRRPVPHRPGVAARQGTVFHAWVEEHYGRVGMFDLDDEEFFADVAAVDGPVLDGLREKFLASEWAQRQPVFVEAPVETRIGPVSVRGRIDAVFRTADGRWDLVDWKTGRVPNPTELPKKALQLAVYRLAWSRLKNIPLESIDAAFYYVADGRTVRPERLDDAEALEAIISGLFDAAQAPGGGS</sequence>
<dbReference type="InterPro" id="IPR038726">
    <property type="entry name" value="PDDEXK_AddAB-type"/>
</dbReference>
<protein>
    <recommendedName>
        <fullName evidence="13">DNA 3'-5' helicase</fullName>
        <ecNumber evidence="13">5.6.2.4</ecNumber>
    </recommendedName>
</protein>
<dbReference type="CDD" id="cd17932">
    <property type="entry name" value="DEXQc_UvrD"/>
    <property type="match status" value="1"/>
</dbReference>
<dbReference type="GO" id="GO:0033202">
    <property type="term" value="C:DNA helicase complex"/>
    <property type="evidence" value="ECO:0007669"/>
    <property type="project" value="TreeGrafter"/>
</dbReference>
<evidence type="ECO:0000313" key="20">
    <source>
        <dbReference type="Proteomes" id="UP000265419"/>
    </source>
</evidence>
<dbReference type="PANTHER" id="PTHR11070">
    <property type="entry name" value="UVRD / RECB / PCRA DNA HELICASE FAMILY MEMBER"/>
    <property type="match status" value="1"/>
</dbReference>
<dbReference type="EC" id="5.6.2.4" evidence="13"/>
<dbReference type="GO" id="GO:0000725">
    <property type="term" value="P:recombinational repair"/>
    <property type="evidence" value="ECO:0007669"/>
    <property type="project" value="TreeGrafter"/>
</dbReference>
<dbReference type="PROSITE" id="PS51217">
    <property type="entry name" value="UVRD_HELICASE_CTER"/>
    <property type="match status" value="1"/>
</dbReference>
<keyword evidence="11" id="KW-0413">Isomerase</keyword>
<evidence type="ECO:0000256" key="9">
    <source>
        <dbReference type="ARBA" id="ARBA00023125"/>
    </source>
</evidence>
<dbReference type="SUPFAM" id="SSF52540">
    <property type="entry name" value="P-loop containing nucleoside triphosphate hydrolases"/>
    <property type="match status" value="1"/>
</dbReference>
<dbReference type="PROSITE" id="PS51198">
    <property type="entry name" value="UVRD_HELICASE_ATP_BIND"/>
    <property type="match status" value="1"/>
</dbReference>
<keyword evidence="2" id="KW-0540">Nuclease</keyword>
<dbReference type="GO" id="GO:0005829">
    <property type="term" value="C:cytosol"/>
    <property type="evidence" value="ECO:0007669"/>
    <property type="project" value="TreeGrafter"/>
</dbReference>
<dbReference type="InterPro" id="IPR013986">
    <property type="entry name" value="DExx_box_DNA_helicase_dom_sf"/>
</dbReference>
<dbReference type="InterPro" id="IPR014016">
    <property type="entry name" value="UvrD-like_ATP-bd"/>
</dbReference>
<comment type="caution">
    <text evidence="19">The sequence shown here is derived from an EMBL/GenBank/DDBJ whole genome shotgun (WGS) entry which is preliminary data.</text>
</comment>
<dbReference type="GO" id="GO:0043138">
    <property type="term" value="F:3'-5' DNA helicase activity"/>
    <property type="evidence" value="ECO:0007669"/>
    <property type="project" value="UniProtKB-EC"/>
</dbReference>
<evidence type="ECO:0000256" key="12">
    <source>
        <dbReference type="ARBA" id="ARBA00034617"/>
    </source>
</evidence>
<feature type="region of interest" description="Disordered" evidence="16">
    <location>
        <begin position="876"/>
        <end position="902"/>
    </location>
</feature>
<evidence type="ECO:0000256" key="3">
    <source>
        <dbReference type="ARBA" id="ARBA00022741"/>
    </source>
</evidence>
<feature type="binding site" evidence="15">
    <location>
        <begin position="46"/>
        <end position="53"/>
    </location>
    <ligand>
        <name>ATP</name>
        <dbReference type="ChEBI" id="CHEBI:30616"/>
    </ligand>
</feature>
<keyword evidence="5 15" id="KW-0378">Hydrolase</keyword>
<dbReference type="InterPro" id="IPR011335">
    <property type="entry name" value="Restrct_endonuc-II-like"/>
</dbReference>
<dbReference type="InterPro" id="IPR027417">
    <property type="entry name" value="P-loop_NTPase"/>
</dbReference>
<name>A0A399JAJ7_9MICC</name>
<dbReference type="Gene3D" id="1.10.10.160">
    <property type="match status" value="1"/>
</dbReference>
<dbReference type="PANTHER" id="PTHR11070:SF55">
    <property type="entry name" value="DNA 3'-5' HELICASE"/>
    <property type="match status" value="1"/>
</dbReference>
<dbReference type="SUPFAM" id="SSF52980">
    <property type="entry name" value="Restriction endonuclease-like"/>
    <property type="match status" value="1"/>
</dbReference>
<comment type="similarity">
    <text evidence="1">Belongs to the helicase family. UvrD subfamily.</text>
</comment>
<dbReference type="InterPro" id="IPR014017">
    <property type="entry name" value="DNA_helicase_UvrD-like_C"/>
</dbReference>
<evidence type="ECO:0000256" key="4">
    <source>
        <dbReference type="ARBA" id="ARBA00022763"/>
    </source>
</evidence>
<dbReference type="InterPro" id="IPR000212">
    <property type="entry name" value="DNA_helicase_UvrD/REP"/>
</dbReference>
<evidence type="ECO:0000256" key="13">
    <source>
        <dbReference type="ARBA" id="ARBA00034808"/>
    </source>
</evidence>
<evidence type="ECO:0000256" key="7">
    <source>
        <dbReference type="ARBA" id="ARBA00022839"/>
    </source>
</evidence>
<organism evidence="19 20">
    <name type="scientific">Galactobacter valiniphilus</name>
    <dbReference type="NCBI Taxonomy" id="2676122"/>
    <lineage>
        <taxon>Bacteria</taxon>
        <taxon>Bacillati</taxon>
        <taxon>Actinomycetota</taxon>
        <taxon>Actinomycetes</taxon>
        <taxon>Micrococcales</taxon>
        <taxon>Micrococcaceae</taxon>
        <taxon>Galactobacter</taxon>
    </lineage>
</organism>
<feature type="region of interest" description="Disordered" evidence="16">
    <location>
        <begin position="381"/>
        <end position="402"/>
    </location>
</feature>
<dbReference type="EMBL" id="QQXK01000010">
    <property type="protein sequence ID" value="RII42593.1"/>
    <property type="molecule type" value="Genomic_DNA"/>
</dbReference>
<feature type="domain" description="UvrD-like helicase C-terminal" evidence="18">
    <location>
        <begin position="403"/>
        <end position="734"/>
    </location>
</feature>